<evidence type="ECO:0000313" key="3">
    <source>
        <dbReference type="Proteomes" id="UP001153636"/>
    </source>
</evidence>
<feature type="compositionally biased region" description="Basic and acidic residues" evidence="1">
    <location>
        <begin position="101"/>
        <end position="132"/>
    </location>
</feature>
<organism evidence="2 3">
    <name type="scientific">Psylliodes chrysocephalus</name>
    <dbReference type="NCBI Taxonomy" id="3402493"/>
    <lineage>
        <taxon>Eukaryota</taxon>
        <taxon>Metazoa</taxon>
        <taxon>Ecdysozoa</taxon>
        <taxon>Arthropoda</taxon>
        <taxon>Hexapoda</taxon>
        <taxon>Insecta</taxon>
        <taxon>Pterygota</taxon>
        <taxon>Neoptera</taxon>
        <taxon>Endopterygota</taxon>
        <taxon>Coleoptera</taxon>
        <taxon>Polyphaga</taxon>
        <taxon>Cucujiformia</taxon>
        <taxon>Chrysomeloidea</taxon>
        <taxon>Chrysomelidae</taxon>
        <taxon>Galerucinae</taxon>
        <taxon>Alticini</taxon>
        <taxon>Psylliodes</taxon>
    </lineage>
</organism>
<dbReference type="EMBL" id="OV651819">
    <property type="protein sequence ID" value="CAH1113120.1"/>
    <property type="molecule type" value="Genomic_DNA"/>
</dbReference>
<evidence type="ECO:0000256" key="1">
    <source>
        <dbReference type="SAM" id="MobiDB-lite"/>
    </source>
</evidence>
<sequence>MEEETCQETVSPTFEDKDQDDEKTKLVRNKRDTPFTEEDKTDENQIHDGVVLHIAKDKKSPKESPKSLIKPQDLHISHEIPEKHDIKSLVDKKGITPKSPTKLDEHEIPTKPIDDEVVPHITEDKKSTKESPKSPIKPQELDIYHDIPEKLDIKSPIDKKDITPKSKPDKHKITKKPTDVEVVPHIMEDKKSPKESPKSPTKPQELDKKDITPKSIPDEREITRKPTEDEIVPHITEDKKSPKEIGLQVLDCLENCLLASRVYAAQFHFQHHPGKEVFERLLRRFREPNERCAINKPTRADEIN</sequence>
<feature type="compositionally biased region" description="Basic and acidic residues" evidence="1">
    <location>
        <begin position="139"/>
        <end position="167"/>
    </location>
</feature>
<protein>
    <submittedName>
        <fullName evidence="2">Uncharacterized protein</fullName>
    </submittedName>
</protein>
<reference evidence="2" key="1">
    <citation type="submission" date="2022-01" db="EMBL/GenBank/DDBJ databases">
        <authorList>
            <person name="King R."/>
        </authorList>
    </citation>
    <scope>NUCLEOTIDE SEQUENCE</scope>
</reference>
<dbReference type="AlphaFoldDB" id="A0A9P0GER3"/>
<dbReference type="Proteomes" id="UP001153636">
    <property type="component" value="Chromosome 7"/>
</dbReference>
<keyword evidence="3" id="KW-1185">Reference proteome</keyword>
<name>A0A9P0GER3_9CUCU</name>
<gene>
    <name evidence="2" type="ORF">PSYICH_LOCUS13809</name>
</gene>
<accession>A0A9P0GER3</accession>
<feature type="compositionally biased region" description="Basic and acidic residues" evidence="1">
    <location>
        <begin position="204"/>
        <end position="237"/>
    </location>
</feature>
<feature type="compositionally biased region" description="Basic and acidic residues" evidence="1">
    <location>
        <begin position="72"/>
        <end position="94"/>
    </location>
</feature>
<feature type="region of interest" description="Disordered" evidence="1">
    <location>
        <begin position="1"/>
        <end position="237"/>
    </location>
</feature>
<proteinExistence type="predicted"/>
<evidence type="ECO:0000313" key="2">
    <source>
        <dbReference type="EMBL" id="CAH1113120.1"/>
    </source>
</evidence>
<feature type="compositionally biased region" description="Basic and acidic residues" evidence="1">
    <location>
        <begin position="14"/>
        <end position="46"/>
    </location>
</feature>
<feature type="compositionally biased region" description="Basic and acidic residues" evidence="1">
    <location>
        <begin position="186"/>
        <end position="197"/>
    </location>
</feature>
<feature type="compositionally biased region" description="Basic and acidic residues" evidence="1">
    <location>
        <begin position="54"/>
        <end position="65"/>
    </location>
</feature>